<proteinExistence type="predicted"/>
<feature type="domain" description="Tryptophan-rich" evidence="1">
    <location>
        <begin position="582"/>
        <end position="687"/>
    </location>
</feature>
<evidence type="ECO:0000313" key="3">
    <source>
        <dbReference type="Proteomes" id="UP000189935"/>
    </source>
</evidence>
<dbReference type="InterPro" id="IPR011121">
    <property type="entry name" value="Trp-rich_dom"/>
</dbReference>
<dbReference type="EMBL" id="LT670844">
    <property type="protein sequence ID" value="SHL52954.1"/>
    <property type="molecule type" value="Genomic_DNA"/>
</dbReference>
<protein>
    <submittedName>
        <fullName evidence="2">Tryptophan-rich Synechocystis species C-terminal domain-containing protein</fullName>
    </submittedName>
</protein>
<name>A0A1M7BDF4_9BRAD</name>
<evidence type="ECO:0000313" key="2">
    <source>
        <dbReference type="EMBL" id="SHL52954.1"/>
    </source>
</evidence>
<reference evidence="2 3" key="1">
    <citation type="submission" date="2016-11" db="EMBL/GenBank/DDBJ databases">
        <authorList>
            <person name="Jaros S."/>
            <person name="Januszkiewicz K."/>
            <person name="Wedrychowicz H."/>
        </authorList>
    </citation>
    <scope>NUCLEOTIDE SEQUENCE [LARGE SCALE GENOMIC DNA]</scope>
    <source>
        <strain evidence="2 3">GAS499</strain>
    </source>
</reference>
<dbReference type="NCBIfam" id="NF038122">
    <property type="entry name" value="metallo_LGF"/>
    <property type="match status" value="1"/>
</dbReference>
<feature type="domain" description="Tryptophan-rich" evidence="1">
    <location>
        <begin position="823"/>
        <end position="917"/>
    </location>
</feature>
<dbReference type="OrthoDB" id="223957at2"/>
<gene>
    <name evidence="2" type="ORF">SAMN05444159_6116</name>
</gene>
<evidence type="ECO:0000259" key="1">
    <source>
        <dbReference type="Pfam" id="PF07483"/>
    </source>
</evidence>
<feature type="domain" description="Tryptophan-rich" evidence="1">
    <location>
        <begin position="1166"/>
        <end position="1262"/>
    </location>
</feature>
<organism evidence="2 3">
    <name type="scientific">Bradyrhizobium lablabi</name>
    <dbReference type="NCBI Taxonomy" id="722472"/>
    <lineage>
        <taxon>Bacteria</taxon>
        <taxon>Pseudomonadati</taxon>
        <taxon>Pseudomonadota</taxon>
        <taxon>Alphaproteobacteria</taxon>
        <taxon>Hyphomicrobiales</taxon>
        <taxon>Nitrobacteraceae</taxon>
        <taxon>Bradyrhizobium</taxon>
    </lineage>
</organism>
<dbReference type="Proteomes" id="UP000189935">
    <property type="component" value="Chromosome I"/>
</dbReference>
<dbReference type="RefSeq" id="WP_079543345.1">
    <property type="nucleotide sequence ID" value="NZ_LT670844.1"/>
</dbReference>
<feature type="domain" description="Tryptophan-rich" evidence="1">
    <location>
        <begin position="936"/>
        <end position="1032"/>
    </location>
</feature>
<dbReference type="Pfam" id="PF07483">
    <property type="entry name" value="W_rich_C"/>
    <property type="match status" value="6"/>
</dbReference>
<feature type="domain" description="Tryptophan-rich" evidence="1">
    <location>
        <begin position="1051"/>
        <end position="1147"/>
    </location>
</feature>
<feature type="domain" description="Tryptophan-rich" evidence="1">
    <location>
        <begin position="705"/>
        <end position="802"/>
    </location>
</feature>
<accession>A0A1M7BDF4</accession>
<sequence>MRSRFVTDPHDPSDGLLDSAWDQIYVSFSTPSADGGWHRSASAPVAIPPTALTNEAIQAQSAQSGTFTLAAATSGGITINLLFDSAAMAAPASFRAGIQQAASILTAAISDKITVNIQIDYSGTGGGAAAGPDNGLYESYSSVRAALINNATPGDTVFNTLPGGSSFQGQSSVAVWNAQLKLFGLLGANDTTTDDGSATFATDISPNLLVGVALHELTHAMGRVPYGPVPGVPQAEGPQPDIFDFFRFTSAGARLIEGGATAPAAYFSVDGGNTKLADYGQISDASDFLNSGVQGYNDPFNEFYTGSTTQTLTNADKEQLDALGFHTAPQGIVVAATTSQAIQGGVAVALLSGPPTITDLASASLSSATTKIANAGGSAVAGDELYINGQQSGTVDGGLVAVSWNNVTKSLNLVGNISIAAYETLLSEITYQDAGTDSSTGSHPLRNVSWTVNDGTSNLSTTSQIAIDRAPVVTAANVVLDANLTTVATSSLFAASDPDGDAIASYALKDAGNGHFVLNGVVQANNQEIDVTAAQLSQLTYQTAGGTDLLQVRVNDGTLWSTWQSFSVTGPTATVIEAFGSTSLVQVGNNYYLDNNSSGVGPELKYIGAPVVAGQFGAWAPIGAEQTAIGYDVAWKNLNGDQYTVWNTDSSGNLVSFLASLVSGSSVTLESFEPVFHQDLNGDGLIGPPTTVIQTDGSTALTQVGNEYYLYNGGSGPSLQYGGAPVVAGQFGAWAPIGAIQTTSGYDIAWKNVNGDQYTVWNTDGSGNLVSFLASLVSGSSVTLESFEPVFHQDLNGDGLIGPPTTVIQTDGSTSLVEVGTSYYLYTGGVGPSLKIGGAPVVAGQFGAWAPIGAIQTASGYDVAYKNLSGDQYTVWNTDSNGNLVSFLAALVSGSSIALESFEPVFHQDLNGDGLIGPPTTVIQTDGSTSLVEVGNSYYLYTGGVGPSLKIGGAPVVAGQFGAWAPIGAVQTASGYDVAYKNLSGDQYTVWNTDSNGNLVSFLAALVSGSSIALESLETVFHQDLNGDGLIGPPTTVIQTDGSTSLVEVGNSYYLYTGGVGPSLKIGGAPVVAGQFGAWAPIGAVQTASGYDVAYKNLSGDQYTVWNTDSNGNLVSFLAALVSGTDTALESLETVFHQDLNGDGLIGPPTTVIQTDGSTSLVEVGNSYYLYTGGVGPSLKIGGAPVVAGQFGAWAPIGAVQTASGYDVAYKNLGGDQYTVWNTDSNGNLVSFLATLVSGTDTALESIETVFHQDLNGDGVIGIPASTSPAALELAGTSSAPVTFTSSAGILILDTPSTFAGEITGFTGDGTLAGSDQIDLRGMNYSTVQSSYDSSNGILNVSDGTTTINLKFAGEYSQANFKFANDNGDAIIVYGQPTSGQSVSQGGPAGQAAGTSPSNLLVTAGQDSFVFAPNFGHVTIANFDPATDTIQISQSIFANMTALLAAIHDDGHGNAVITDAAHDAIMIQHVTAAQLLAHQSDFHLA</sequence>